<dbReference type="AlphaFoldDB" id="A0A814FF73"/>
<keyword evidence="1" id="KW-0472">Membrane</keyword>
<feature type="transmembrane region" description="Helical" evidence="1">
    <location>
        <begin position="93"/>
        <end position="114"/>
    </location>
</feature>
<dbReference type="EMBL" id="CAJNOQ010002798">
    <property type="protein sequence ID" value="CAF0979184.1"/>
    <property type="molecule type" value="Genomic_DNA"/>
</dbReference>
<name>A0A814FF73_9BILA</name>
<comment type="caution">
    <text evidence="2">The sequence shown here is derived from an EMBL/GenBank/DDBJ whole genome shotgun (WGS) entry which is preliminary data.</text>
</comment>
<evidence type="ECO:0000313" key="3">
    <source>
        <dbReference type="EMBL" id="CAF3751877.1"/>
    </source>
</evidence>
<keyword evidence="1" id="KW-1133">Transmembrane helix</keyword>
<proteinExistence type="predicted"/>
<keyword evidence="1" id="KW-0812">Transmembrane</keyword>
<feature type="transmembrane region" description="Helical" evidence="1">
    <location>
        <begin position="157"/>
        <end position="178"/>
    </location>
</feature>
<dbReference type="Proteomes" id="UP000681722">
    <property type="component" value="Unassembled WGS sequence"/>
</dbReference>
<evidence type="ECO:0000256" key="1">
    <source>
        <dbReference type="SAM" id="Phobius"/>
    </source>
</evidence>
<protein>
    <submittedName>
        <fullName evidence="2">Uncharacterized protein</fullName>
    </submittedName>
</protein>
<dbReference type="OrthoDB" id="1727108at2759"/>
<reference evidence="2" key="1">
    <citation type="submission" date="2021-02" db="EMBL/GenBank/DDBJ databases">
        <authorList>
            <person name="Nowell W R."/>
        </authorList>
    </citation>
    <scope>NUCLEOTIDE SEQUENCE</scope>
</reference>
<organism evidence="2 4">
    <name type="scientific">Didymodactylos carnosus</name>
    <dbReference type="NCBI Taxonomy" id="1234261"/>
    <lineage>
        <taxon>Eukaryota</taxon>
        <taxon>Metazoa</taxon>
        <taxon>Spiralia</taxon>
        <taxon>Gnathifera</taxon>
        <taxon>Rotifera</taxon>
        <taxon>Eurotatoria</taxon>
        <taxon>Bdelloidea</taxon>
        <taxon>Philodinida</taxon>
        <taxon>Philodinidae</taxon>
        <taxon>Didymodactylos</taxon>
    </lineage>
</organism>
<feature type="transmembrane region" description="Helical" evidence="1">
    <location>
        <begin position="198"/>
        <end position="226"/>
    </location>
</feature>
<keyword evidence="4" id="KW-1185">Reference proteome</keyword>
<dbReference type="PANTHER" id="PTHR33444:SF7">
    <property type="entry name" value="TRANSMEMBRANE PROTEIN 272"/>
    <property type="match status" value="1"/>
</dbReference>
<dbReference type="PANTHER" id="PTHR33444">
    <property type="entry name" value="SI:DKEY-19B23.12-RELATED"/>
    <property type="match status" value="1"/>
</dbReference>
<evidence type="ECO:0000313" key="4">
    <source>
        <dbReference type="Proteomes" id="UP000663829"/>
    </source>
</evidence>
<dbReference type="Proteomes" id="UP000663829">
    <property type="component" value="Unassembled WGS sequence"/>
</dbReference>
<accession>A0A814FF73</accession>
<dbReference type="InterPro" id="IPR040350">
    <property type="entry name" value="TMEM272"/>
</dbReference>
<evidence type="ECO:0000313" key="2">
    <source>
        <dbReference type="EMBL" id="CAF0979184.1"/>
    </source>
</evidence>
<feature type="transmembrane region" description="Helical" evidence="1">
    <location>
        <begin position="59"/>
        <end position="81"/>
    </location>
</feature>
<sequence length="236" mass="27208">MPCSCCCCTCCHNEEDENKGQWDRRDSQYDTLPGQLVVASEESENCIDYLTRAFHIISISLPSICIEALLVLLSFLMFIFGCKYVDECPRQPLLIIYHIIGGGVGLLFTLWLMIRAIRRRRQESGLDDDDDHSVGGHGYTDDSTGKLKDNGIWFMELIALMFLCSWFIIGNYWTWTIYIPDGEMSLQKPLSWCDRTLYMFTLVSFAILYFVILFGFILVISLLIYARFCARSMINE</sequence>
<dbReference type="EMBL" id="CAJOBC010002798">
    <property type="protein sequence ID" value="CAF3751877.1"/>
    <property type="molecule type" value="Genomic_DNA"/>
</dbReference>
<gene>
    <name evidence="2" type="ORF">GPM918_LOCUS12657</name>
    <name evidence="3" type="ORF">SRO942_LOCUS12657</name>
</gene>